<gene>
    <name evidence="1" type="ORF">T265_03275</name>
</gene>
<dbReference type="AlphaFoldDB" id="A0A074ZT88"/>
<protein>
    <submittedName>
        <fullName evidence="1">Uncharacterized protein</fullName>
    </submittedName>
</protein>
<reference evidence="1 2" key="1">
    <citation type="submission" date="2013-11" db="EMBL/GenBank/DDBJ databases">
        <title>Opisthorchis viverrini - life in the bile duct.</title>
        <authorList>
            <person name="Young N.D."/>
            <person name="Nagarajan N."/>
            <person name="Lin S.J."/>
            <person name="Korhonen P.K."/>
            <person name="Jex A.R."/>
            <person name="Hall R.S."/>
            <person name="Safavi-Hemami H."/>
            <person name="Kaewkong W."/>
            <person name="Bertrand D."/>
            <person name="Gao S."/>
            <person name="Seet Q."/>
            <person name="Wongkham S."/>
            <person name="Teh B.T."/>
            <person name="Wongkham C."/>
            <person name="Intapan P.M."/>
            <person name="Maleewong W."/>
            <person name="Yang X."/>
            <person name="Hu M."/>
            <person name="Wang Z."/>
            <person name="Hofmann A."/>
            <person name="Sternberg P.W."/>
            <person name="Tan P."/>
            <person name="Wang J."/>
            <person name="Gasser R.B."/>
        </authorList>
    </citation>
    <scope>NUCLEOTIDE SEQUENCE [LARGE SCALE GENOMIC DNA]</scope>
</reference>
<dbReference type="GeneID" id="20317462"/>
<keyword evidence="2" id="KW-1185">Reference proteome</keyword>
<proteinExistence type="predicted"/>
<name>A0A074ZT88_OPIVI</name>
<sequence>MAPERHGPNGGRRSLTLSQGQPIMLSLDEGSLPSAKIKVITTPIYKTETIALQLQPYRPPQLAVQSLDFEATGGIVKQQLC</sequence>
<dbReference type="EMBL" id="KL596663">
    <property type="protein sequence ID" value="KER30331.1"/>
    <property type="molecule type" value="Genomic_DNA"/>
</dbReference>
<accession>A0A074ZT88</accession>
<evidence type="ECO:0000313" key="1">
    <source>
        <dbReference type="EMBL" id="KER30331.1"/>
    </source>
</evidence>
<dbReference type="KEGG" id="ovi:T265_03275"/>
<dbReference type="CTD" id="20317462"/>
<evidence type="ECO:0000313" key="2">
    <source>
        <dbReference type="Proteomes" id="UP000054324"/>
    </source>
</evidence>
<organism evidence="1 2">
    <name type="scientific">Opisthorchis viverrini</name>
    <name type="common">Southeast Asian liver fluke</name>
    <dbReference type="NCBI Taxonomy" id="6198"/>
    <lineage>
        <taxon>Eukaryota</taxon>
        <taxon>Metazoa</taxon>
        <taxon>Spiralia</taxon>
        <taxon>Lophotrochozoa</taxon>
        <taxon>Platyhelminthes</taxon>
        <taxon>Trematoda</taxon>
        <taxon>Digenea</taxon>
        <taxon>Opisthorchiida</taxon>
        <taxon>Opisthorchiata</taxon>
        <taxon>Opisthorchiidae</taxon>
        <taxon>Opisthorchis</taxon>
    </lineage>
</organism>
<dbReference type="Proteomes" id="UP000054324">
    <property type="component" value="Unassembled WGS sequence"/>
</dbReference>
<dbReference type="RefSeq" id="XP_009165972.1">
    <property type="nucleotide sequence ID" value="XM_009167708.1"/>
</dbReference>